<dbReference type="InterPro" id="IPR014710">
    <property type="entry name" value="RmlC-like_jellyroll"/>
</dbReference>
<accession>A0A927GZF4</accession>
<keyword evidence="6" id="KW-1185">Reference proteome</keyword>
<dbReference type="InterPro" id="IPR020449">
    <property type="entry name" value="Tscrpt_reg_AraC-type_HTH"/>
</dbReference>
<evidence type="ECO:0000259" key="4">
    <source>
        <dbReference type="PROSITE" id="PS01124"/>
    </source>
</evidence>
<proteinExistence type="predicted"/>
<dbReference type="Pfam" id="PF02311">
    <property type="entry name" value="AraC_binding"/>
    <property type="match status" value="1"/>
</dbReference>
<dbReference type="GO" id="GO:0043565">
    <property type="term" value="F:sequence-specific DNA binding"/>
    <property type="evidence" value="ECO:0007669"/>
    <property type="project" value="InterPro"/>
</dbReference>
<sequence>MNIQAKHYKLQDDELLIAYSQYFGAFDMPDNHMHDTFELYYLMSGERNYFIKDRLYQLRKGDIVFIPKYELHRTLAAGTPHHDRFLIEFSERLFWETIGESYDEILLRPYLRGIRTFRPKPEEQLVLDGIVYRIIRDLKHPQTAHALQVKLLAIDVMLFLARCLERYAEDDSESDPPIHRKISDIAAYINTHYMCPLTLAQLSETFSLSPHYISRIFKEKTGFSFIQYLTYVRIGEAKRLLRESDRKVLEIADQVGFENLAHFNRVFKQTVQLSPSQYRRMSGSPLSP</sequence>
<dbReference type="PROSITE" id="PS00041">
    <property type="entry name" value="HTH_ARAC_FAMILY_1"/>
    <property type="match status" value="1"/>
</dbReference>
<dbReference type="RefSeq" id="WP_190926578.1">
    <property type="nucleotide sequence ID" value="NZ_JACXJA010000008.1"/>
</dbReference>
<evidence type="ECO:0000256" key="2">
    <source>
        <dbReference type="ARBA" id="ARBA00023125"/>
    </source>
</evidence>
<dbReference type="Pfam" id="PF12833">
    <property type="entry name" value="HTH_18"/>
    <property type="match status" value="1"/>
</dbReference>
<dbReference type="PANTHER" id="PTHR43280:SF28">
    <property type="entry name" value="HTH-TYPE TRANSCRIPTIONAL ACTIVATOR RHAS"/>
    <property type="match status" value="1"/>
</dbReference>
<comment type="caution">
    <text evidence="5">The sequence shown here is derived from an EMBL/GenBank/DDBJ whole genome shotgun (WGS) entry which is preliminary data.</text>
</comment>
<keyword evidence="2" id="KW-0238">DNA-binding</keyword>
<dbReference type="PROSITE" id="PS01124">
    <property type="entry name" value="HTH_ARAC_FAMILY_2"/>
    <property type="match status" value="1"/>
</dbReference>
<dbReference type="InterPro" id="IPR018060">
    <property type="entry name" value="HTH_AraC"/>
</dbReference>
<dbReference type="InterPro" id="IPR037923">
    <property type="entry name" value="HTH-like"/>
</dbReference>
<feature type="domain" description="HTH araC/xylS-type" evidence="4">
    <location>
        <begin position="183"/>
        <end position="281"/>
    </location>
</feature>
<dbReference type="PANTHER" id="PTHR43280">
    <property type="entry name" value="ARAC-FAMILY TRANSCRIPTIONAL REGULATOR"/>
    <property type="match status" value="1"/>
</dbReference>
<keyword evidence="3" id="KW-0804">Transcription</keyword>
<dbReference type="Proteomes" id="UP000639396">
    <property type="component" value="Unassembled WGS sequence"/>
</dbReference>
<evidence type="ECO:0000256" key="3">
    <source>
        <dbReference type="ARBA" id="ARBA00023163"/>
    </source>
</evidence>
<dbReference type="AlphaFoldDB" id="A0A927GZF4"/>
<evidence type="ECO:0000313" key="6">
    <source>
        <dbReference type="Proteomes" id="UP000639396"/>
    </source>
</evidence>
<dbReference type="InterPro" id="IPR003313">
    <property type="entry name" value="AraC-bd"/>
</dbReference>
<protein>
    <submittedName>
        <fullName evidence="5">Helix-turn-helix transcriptional regulator</fullName>
    </submittedName>
</protein>
<reference evidence="5" key="1">
    <citation type="submission" date="2020-09" db="EMBL/GenBank/DDBJ databases">
        <title>A novel bacterium of genus Paenibacillus, isolated from South China Sea.</title>
        <authorList>
            <person name="Huang H."/>
            <person name="Mo K."/>
            <person name="Hu Y."/>
        </authorList>
    </citation>
    <scope>NUCLEOTIDE SEQUENCE</scope>
    <source>
        <strain evidence="5">IB182363</strain>
    </source>
</reference>
<keyword evidence="1" id="KW-0805">Transcription regulation</keyword>
<dbReference type="EMBL" id="JACXJA010000008">
    <property type="protein sequence ID" value="MBD2862037.1"/>
    <property type="molecule type" value="Genomic_DNA"/>
</dbReference>
<dbReference type="InterPro" id="IPR018062">
    <property type="entry name" value="HTH_AraC-typ_CS"/>
</dbReference>
<dbReference type="SUPFAM" id="SSF46689">
    <property type="entry name" value="Homeodomain-like"/>
    <property type="match status" value="2"/>
</dbReference>
<evidence type="ECO:0000256" key="1">
    <source>
        <dbReference type="ARBA" id="ARBA00023015"/>
    </source>
</evidence>
<dbReference type="GO" id="GO:0003700">
    <property type="term" value="F:DNA-binding transcription factor activity"/>
    <property type="evidence" value="ECO:0007669"/>
    <property type="project" value="InterPro"/>
</dbReference>
<name>A0A927GZF4_9BACL</name>
<dbReference type="PRINTS" id="PR00032">
    <property type="entry name" value="HTHARAC"/>
</dbReference>
<dbReference type="Gene3D" id="1.10.10.60">
    <property type="entry name" value="Homeodomain-like"/>
    <property type="match status" value="2"/>
</dbReference>
<dbReference type="InterPro" id="IPR009057">
    <property type="entry name" value="Homeodomain-like_sf"/>
</dbReference>
<dbReference type="SUPFAM" id="SSF51215">
    <property type="entry name" value="Regulatory protein AraC"/>
    <property type="match status" value="1"/>
</dbReference>
<dbReference type="SMART" id="SM00342">
    <property type="entry name" value="HTH_ARAC"/>
    <property type="match status" value="1"/>
</dbReference>
<organism evidence="5 6">
    <name type="scientific">Paenibacillus oceani</name>
    <dbReference type="NCBI Taxonomy" id="2772510"/>
    <lineage>
        <taxon>Bacteria</taxon>
        <taxon>Bacillati</taxon>
        <taxon>Bacillota</taxon>
        <taxon>Bacilli</taxon>
        <taxon>Bacillales</taxon>
        <taxon>Paenibacillaceae</taxon>
        <taxon>Paenibacillus</taxon>
    </lineage>
</organism>
<gene>
    <name evidence="5" type="ORF">IDH45_08595</name>
</gene>
<evidence type="ECO:0000313" key="5">
    <source>
        <dbReference type="EMBL" id="MBD2862037.1"/>
    </source>
</evidence>
<dbReference type="Gene3D" id="2.60.120.10">
    <property type="entry name" value="Jelly Rolls"/>
    <property type="match status" value="1"/>
</dbReference>